<reference evidence="2 3" key="1">
    <citation type="submission" date="2024-10" db="EMBL/GenBank/DDBJ databases">
        <title>The Natural Products Discovery Center: Release of the First 8490 Sequenced Strains for Exploring Actinobacteria Biosynthetic Diversity.</title>
        <authorList>
            <person name="Kalkreuter E."/>
            <person name="Kautsar S.A."/>
            <person name="Yang D."/>
            <person name="Bader C.D."/>
            <person name="Teijaro C.N."/>
            <person name="Fluegel L."/>
            <person name="Davis C.M."/>
            <person name="Simpson J.R."/>
            <person name="Lauterbach L."/>
            <person name="Steele A.D."/>
            <person name="Gui C."/>
            <person name="Meng S."/>
            <person name="Li G."/>
            <person name="Viehrig K."/>
            <person name="Ye F."/>
            <person name="Su P."/>
            <person name="Kiefer A.F."/>
            <person name="Nichols A."/>
            <person name="Cepeda A.J."/>
            <person name="Yan W."/>
            <person name="Fan B."/>
            <person name="Jiang Y."/>
            <person name="Adhikari A."/>
            <person name="Zheng C.-J."/>
            <person name="Schuster L."/>
            <person name="Cowan T.M."/>
            <person name="Smanski M.J."/>
            <person name="Chevrette M.G."/>
            <person name="De Carvalho L.P.S."/>
            <person name="Shen B."/>
        </authorList>
    </citation>
    <scope>NUCLEOTIDE SEQUENCE [LARGE SCALE GENOMIC DNA]</scope>
    <source>
        <strain evidence="2 3">NPDC020327</strain>
    </source>
</reference>
<comment type="caution">
    <text evidence="2">The sequence shown here is derived from an EMBL/GenBank/DDBJ whole genome shotgun (WGS) entry which is preliminary data.</text>
</comment>
<sequence length="78" mass="8215">MSGLYSFPVAGATFGKFCGGNLGGEHESCVEFAEIPGAAAAYVLQDTKSEGQGRELRFTGAELDQFALGWARQRGLAL</sequence>
<organism evidence="2 3">
    <name type="scientific">Streptomyces pathocidini</name>
    <dbReference type="NCBI Taxonomy" id="1650571"/>
    <lineage>
        <taxon>Bacteria</taxon>
        <taxon>Bacillati</taxon>
        <taxon>Actinomycetota</taxon>
        <taxon>Actinomycetes</taxon>
        <taxon>Kitasatosporales</taxon>
        <taxon>Streptomycetaceae</taxon>
        <taxon>Streptomyces</taxon>
    </lineage>
</organism>
<dbReference type="RefSeq" id="WP_055471354.1">
    <property type="nucleotide sequence ID" value="NZ_JBIRWE010000001.1"/>
</dbReference>
<accession>A0ABW7UM28</accession>
<dbReference type="InterPro" id="IPR007278">
    <property type="entry name" value="DUF397"/>
</dbReference>
<keyword evidence="3" id="KW-1185">Reference proteome</keyword>
<gene>
    <name evidence="2" type="ORF">ACH429_01440</name>
</gene>
<dbReference type="Proteomes" id="UP001611548">
    <property type="component" value="Unassembled WGS sequence"/>
</dbReference>
<evidence type="ECO:0000313" key="3">
    <source>
        <dbReference type="Proteomes" id="UP001611548"/>
    </source>
</evidence>
<evidence type="ECO:0000259" key="1">
    <source>
        <dbReference type="Pfam" id="PF04149"/>
    </source>
</evidence>
<protein>
    <submittedName>
        <fullName evidence="2">DUF397 domain-containing protein</fullName>
    </submittedName>
</protein>
<proteinExistence type="predicted"/>
<name>A0ABW7UM28_9ACTN</name>
<evidence type="ECO:0000313" key="2">
    <source>
        <dbReference type="EMBL" id="MFI1962805.1"/>
    </source>
</evidence>
<dbReference type="EMBL" id="JBIRWE010000001">
    <property type="protein sequence ID" value="MFI1962805.1"/>
    <property type="molecule type" value="Genomic_DNA"/>
</dbReference>
<dbReference type="Pfam" id="PF04149">
    <property type="entry name" value="DUF397"/>
    <property type="match status" value="1"/>
</dbReference>
<feature type="domain" description="DUF397" evidence="1">
    <location>
        <begin position="24"/>
        <end position="67"/>
    </location>
</feature>